<organism evidence="1">
    <name type="scientific">marine sediment metagenome</name>
    <dbReference type="NCBI Taxonomy" id="412755"/>
    <lineage>
        <taxon>unclassified sequences</taxon>
        <taxon>metagenomes</taxon>
        <taxon>ecological metagenomes</taxon>
    </lineage>
</organism>
<sequence length="157" mass="17329">MKNPEVFKGKSFQDILKEIHGHSASKRKEIKTLMETLAGMIKTPHEAAIVAPLVREFLEVAVKNDEALVKIATIIQRLMTAEANATGTGLDELLSEEDKQKLLDEVKESQSEANKSALEELALAVETSDETEALAEKTKKVVAQINKRTNVENSTEE</sequence>
<proteinExistence type="predicted"/>
<dbReference type="AlphaFoldDB" id="A0A0F9PZS8"/>
<gene>
    <name evidence="1" type="ORF">LCGC14_0766390</name>
</gene>
<accession>A0A0F9PZS8</accession>
<protein>
    <submittedName>
        <fullName evidence="1">Uncharacterized protein</fullName>
    </submittedName>
</protein>
<reference evidence="1" key="1">
    <citation type="journal article" date="2015" name="Nature">
        <title>Complex archaea that bridge the gap between prokaryotes and eukaryotes.</title>
        <authorList>
            <person name="Spang A."/>
            <person name="Saw J.H."/>
            <person name="Jorgensen S.L."/>
            <person name="Zaremba-Niedzwiedzka K."/>
            <person name="Martijn J."/>
            <person name="Lind A.E."/>
            <person name="van Eijk R."/>
            <person name="Schleper C."/>
            <person name="Guy L."/>
            <person name="Ettema T.J."/>
        </authorList>
    </citation>
    <scope>NUCLEOTIDE SEQUENCE</scope>
</reference>
<comment type="caution">
    <text evidence="1">The sequence shown here is derived from an EMBL/GenBank/DDBJ whole genome shotgun (WGS) entry which is preliminary data.</text>
</comment>
<dbReference type="EMBL" id="LAZR01001915">
    <property type="protein sequence ID" value="KKN37160.1"/>
    <property type="molecule type" value="Genomic_DNA"/>
</dbReference>
<evidence type="ECO:0000313" key="1">
    <source>
        <dbReference type="EMBL" id="KKN37160.1"/>
    </source>
</evidence>
<name>A0A0F9PZS8_9ZZZZ</name>